<dbReference type="EMBL" id="CM031813">
    <property type="protein sequence ID" value="KAG6653385.1"/>
    <property type="molecule type" value="Genomic_DNA"/>
</dbReference>
<keyword evidence="9 16" id="KW-0067">ATP-binding</keyword>
<evidence type="ECO:0000256" key="17">
    <source>
        <dbReference type="SAM" id="Phobius"/>
    </source>
</evidence>
<feature type="transmembrane region" description="Helical" evidence="17">
    <location>
        <begin position="443"/>
        <end position="464"/>
    </location>
</feature>
<protein>
    <recommendedName>
        <fullName evidence="16">Receptor-like serine/threonine-protein kinase</fullName>
        <ecNumber evidence="16">2.7.11.1</ecNumber>
    </recommendedName>
</protein>
<evidence type="ECO:0000259" key="19">
    <source>
        <dbReference type="PROSITE" id="PS50011"/>
    </source>
</evidence>
<dbReference type="InterPro" id="IPR024171">
    <property type="entry name" value="SRK-like_kinase"/>
</dbReference>
<dbReference type="SMART" id="SM00108">
    <property type="entry name" value="B_lectin"/>
    <property type="match status" value="1"/>
</dbReference>
<dbReference type="PROSITE" id="PS00108">
    <property type="entry name" value="PROTEIN_KINASE_ST"/>
    <property type="match status" value="1"/>
</dbReference>
<evidence type="ECO:0000256" key="11">
    <source>
        <dbReference type="ARBA" id="ARBA00023136"/>
    </source>
</evidence>
<dbReference type="GO" id="GO:0004674">
    <property type="term" value="F:protein serine/threonine kinase activity"/>
    <property type="evidence" value="ECO:0007669"/>
    <property type="project" value="UniProtKB-KW"/>
</dbReference>
<dbReference type="EC" id="2.7.11.1" evidence="16"/>
<evidence type="ECO:0000256" key="7">
    <source>
        <dbReference type="ARBA" id="ARBA00022741"/>
    </source>
</evidence>
<dbReference type="PIRSF" id="PIRSF000641">
    <property type="entry name" value="SRK"/>
    <property type="match status" value="1"/>
</dbReference>
<dbReference type="Pfam" id="PF01453">
    <property type="entry name" value="B_lectin"/>
    <property type="match status" value="1"/>
</dbReference>
<dbReference type="InterPro" id="IPR003609">
    <property type="entry name" value="Pan_app"/>
</dbReference>
<dbReference type="SMART" id="SM00220">
    <property type="entry name" value="S_TKc"/>
    <property type="match status" value="1"/>
</dbReference>
<comment type="catalytic activity">
    <reaction evidence="14 16">
        <text>L-threonyl-[protein] + ATP = O-phospho-L-threonyl-[protein] + ADP + H(+)</text>
        <dbReference type="Rhea" id="RHEA:46608"/>
        <dbReference type="Rhea" id="RHEA-COMP:11060"/>
        <dbReference type="Rhea" id="RHEA-COMP:11605"/>
        <dbReference type="ChEBI" id="CHEBI:15378"/>
        <dbReference type="ChEBI" id="CHEBI:30013"/>
        <dbReference type="ChEBI" id="CHEBI:30616"/>
        <dbReference type="ChEBI" id="CHEBI:61977"/>
        <dbReference type="ChEBI" id="CHEBI:456216"/>
        <dbReference type="EC" id="2.7.11.1"/>
    </reaction>
</comment>
<dbReference type="InterPro" id="IPR000858">
    <property type="entry name" value="S_locus_glycoprot_dom"/>
</dbReference>
<dbReference type="GO" id="GO:0048544">
    <property type="term" value="P:recognition of pollen"/>
    <property type="evidence" value="ECO:0007669"/>
    <property type="project" value="InterPro"/>
</dbReference>
<feature type="domain" description="Apple" evidence="21">
    <location>
        <begin position="345"/>
        <end position="429"/>
    </location>
</feature>
<name>A0A8T1QG72_CARIL</name>
<evidence type="ECO:0000256" key="10">
    <source>
        <dbReference type="ARBA" id="ARBA00022989"/>
    </source>
</evidence>
<evidence type="ECO:0000256" key="16">
    <source>
        <dbReference type="PIRNR" id="PIRNR000641"/>
    </source>
</evidence>
<evidence type="ECO:0000256" key="6">
    <source>
        <dbReference type="ARBA" id="ARBA00022729"/>
    </source>
</evidence>
<dbReference type="PROSITE" id="PS50948">
    <property type="entry name" value="PAN"/>
    <property type="match status" value="1"/>
</dbReference>
<dbReference type="PANTHER" id="PTHR27002:SF812">
    <property type="entry name" value="RECEPTOR-LIKE SERINE_THREONINE-PROTEIN KINASE"/>
    <property type="match status" value="1"/>
</dbReference>
<evidence type="ECO:0000256" key="3">
    <source>
        <dbReference type="ARBA" id="ARBA00022527"/>
    </source>
</evidence>
<keyword evidence="13" id="KW-0325">Glycoprotein</keyword>
<dbReference type="SMART" id="SM00473">
    <property type="entry name" value="PAN_AP"/>
    <property type="match status" value="1"/>
</dbReference>
<keyword evidence="8 16" id="KW-0418">Kinase</keyword>
<dbReference type="FunFam" id="1.10.510.10:FF:000060">
    <property type="entry name" value="G-type lectin S-receptor-like serine/threonine-protein kinase"/>
    <property type="match status" value="1"/>
</dbReference>
<dbReference type="GO" id="GO:0005886">
    <property type="term" value="C:plasma membrane"/>
    <property type="evidence" value="ECO:0007669"/>
    <property type="project" value="UniProtKB-SubCell"/>
</dbReference>
<gene>
    <name evidence="22" type="ORF">CIPAW_05G072500</name>
</gene>
<evidence type="ECO:0000256" key="18">
    <source>
        <dbReference type="SAM" id="SignalP"/>
    </source>
</evidence>
<dbReference type="CDD" id="cd01098">
    <property type="entry name" value="PAN_AP_plant"/>
    <property type="match status" value="1"/>
</dbReference>
<dbReference type="InterPro" id="IPR021820">
    <property type="entry name" value="S-locus_recpt_kinase_C"/>
</dbReference>
<comment type="subcellular location">
    <subcellularLocation>
        <location evidence="1">Cell membrane</location>
        <topology evidence="1">Single-pass type I membrane protein</topology>
    </subcellularLocation>
</comment>
<organism evidence="22 23">
    <name type="scientific">Carya illinoinensis</name>
    <name type="common">Pecan</name>
    <dbReference type="NCBI Taxonomy" id="32201"/>
    <lineage>
        <taxon>Eukaryota</taxon>
        <taxon>Viridiplantae</taxon>
        <taxon>Streptophyta</taxon>
        <taxon>Embryophyta</taxon>
        <taxon>Tracheophyta</taxon>
        <taxon>Spermatophyta</taxon>
        <taxon>Magnoliopsida</taxon>
        <taxon>eudicotyledons</taxon>
        <taxon>Gunneridae</taxon>
        <taxon>Pentapetalae</taxon>
        <taxon>rosids</taxon>
        <taxon>fabids</taxon>
        <taxon>Fagales</taxon>
        <taxon>Juglandaceae</taxon>
        <taxon>Carya</taxon>
    </lineage>
</organism>
<dbReference type="FunFam" id="3.30.200.20:FF:000951">
    <property type="entry name" value="Uncharacterized protein"/>
    <property type="match status" value="1"/>
</dbReference>
<evidence type="ECO:0000259" key="20">
    <source>
        <dbReference type="PROSITE" id="PS50927"/>
    </source>
</evidence>
<dbReference type="PROSITE" id="PS50011">
    <property type="entry name" value="PROTEIN_KINASE_DOM"/>
    <property type="match status" value="1"/>
</dbReference>
<dbReference type="PROSITE" id="PS50927">
    <property type="entry name" value="BULB_LECTIN"/>
    <property type="match status" value="1"/>
</dbReference>
<sequence>MGTDTTPPQLFFLLVVVLFHCIACFSDAGDTISVGQSLSVDDTRISKGSKFELGFFTGPASKIFLGSCHKNFDVKDIVWVANRENPLSDPSSLSLQLLDDGNLVLLESSSETPFWSTNLMYTLPNSTEAVILDDGNFVLRDGSNPSTIFWESFDHPTNVWLPGAKLGIDKITGKAKQFVSWKSSEDPAPGMYSFGLDPSGSSQFILQWNRSQVYWSTGVGNEKSFSLAPDMVINDLNFSFVSDEKESYLTYSVRNNSSRFMFVLEPSGQIQLLTWSDGPWNWTETWSRPESLSEVYALCGKFGVYQENFSNNPCACLEGFERLPTEDNVQDDWSGGCVRKSPLQCENGTHANGKKDWFLKIPNVRLPINPKAYPAANAKRCEFACMNGCSCPAYAHDSSGCMIWEGGLLNLQQLSDGRETGQDIYLRLAADERQSTKRNRWKVWLVAVLVPATGLISLCLCIYFSRKGKLKVQGGEVQEKATSIDILLFDFNTELSGMNDASYSEDNVRRIGTKDVELPLFSYESVSAATNNFSTENKLGRGGFGPVYKGELLNGEEIAMKMLSKRSGQGLEEFRNEATLIAKLQHRNLVRLLGCCIEHDEKILIYEYMPNKSLDFYLFDADPIKKKMLDWGTRMRIIEGVAQGLLYLHQYSRLRIIHRDLKPSNILLDGEMNPKISDFGMARIVGDNATHADTNRIVGTYGYMAPEYAMEGRYSIKSDVFSFGVLLLEIVSGKKNKGFNSNESFGLLIYAWELWREDRSLELMDLTIGYPPSTSEMLRFINIGLLCVQEKPADRPTMSDVVSMISNQHTPLPVPKQPAFTIGGGSSTDTNSTTSSAENCSINDVTVSIMEAR</sequence>
<accession>A0A8T1QG72</accession>
<proteinExistence type="inferred from homology"/>
<keyword evidence="3 16" id="KW-0723">Serine/threonine-protein kinase</keyword>
<keyword evidence="12" id="KW-1015">Disulfide bond</keyword>
<comment type="similarity">
    <text evidence="16">Belongs to the protein kinase superfamily. Ser/Thr protein kinase family.</text>
</comment>
<dbReference type="Pfam" id="PF00954">
    <property type="entry name" value="S_locus_glycop"/>
    <property type="match status" value="1"/>
</dbReference>
<evidence type="ECO:0000256" key="8">
    <source>
        <dbReference type="ARBA" id="ARBA00022777"/>
    </source>
</evidence>
<keyword evidence="23" id="KW-1185">Reference proteome</keyword>
<evidence type="ECO:0000256" key="9">
    <source>
        <dbReference type="ARBA" id="ARBA00022840"/>
    </source>
</evidence>
<evidence type="ECO:0000256" key="5">
    <source>
        <dbReference type="ARBA" id="ARBA00022692"/>
    </source>
</evidence>
<dbReference type="AlphaFoldDB" id="A0A8T1QG72"/>
<evidence type="ECO:0000256" key="12">
    <source>
        <dbReference type="ARBA" id="ARBA00023157"/>
    </source>
</evidence>
<dbReference type="InterPro" id="IPR000719">
    <property type="entry name" value="Prot_kinase_dom"/>
</dbReference>
<evidence type="ECO:0000313" key="23">
    <source>
        <dbReference type="Proteomes" id="UP000811609"/>
    </source>
</evidence>
<evidence type="ECO:0000256" key="15">
    <source>
        <dbReference type="ARBA" id="ARBA00048679"/>
    </source>
</evidence>
<keyword evidence="2" id="KW-1003">Cell membrane</keyword>
<feature type="domain" description="Bulb-type lectin" evidence="20">
    <location>
        <begin position="29"/>
        <end position="152"/>
    </location>
</feature>
<evidence type="ECO:0000256" key="4">
    <source>
        <dbReference type="ARBA" id="ARBA00022679"/>
    </source>
</evidence>
<dbReference type="InterPro" id="IPR008271">
    <property type="entry name" value="Ser/Thr_kinase_AS"/>
</dbReference>
<keyword evidence="11 17" id="KW-0472">Membrane</keyword>
<dbReference type="GO" id="GO:0005524">
    <property type="term" value="F:ATP binding"/>
    <property type="evidence" value="ECO:0007669"/>
    <property type="project" value="UniProtKB-KW"/>
</dbReference>
<comment type="caution">
    <text evidence="22">The sequence shown here is derived from an EMBL/GenBank/DDBJ whole genome shotgun (WGS) entry which is preliminary data.</text>
</comment>
<reference evidence="22" key="1">
    <citation type="submission" date="2020-12" db="EMBL/GenBank/DDBJ databases">
        <title>WGS assembly of Carya illinoinensis cv. Pawnee.</title>
        <authorList>
            <person name="Platts A."/>
            <person name="Shu S."/>
            <person name="Wright S."/>
            <person name="Barry K."/>
            <person name="Edger P."/>
            <person name="Pires J.C."/>
            <person name="Schmutz J."/>
        </authorList>
    </citation>
    <scope>NUCLEOTIDE SEQUENCE</scope>
    <source>
        <tissue evidence="22">Leaf</tissue>
    </source>
</reference>
<feature type="chain" id="PRO_5035842637" description="Receptor-like serine/threonine-protein kinase" evidence="18">
    <location>
        <begin position="29"/>
        <end position="853"/>
    </location>
</feature>
<evidence type="ECO:0000256" key="13">
    <source>
        <dbReference type="ARBA" id="ARBA00023180"/>
    </source>
</evidence>
<comment type="catalytic activity">
    <reaction evidence="15 16">
        <text>L-seryl-[protein] + ATP = O-phospho-L-seryl-[protein] + ADP + H(+)</text>
        <dbReference type="Rhea" id="RHEA:17989"/>
        <dbReference type="Rhea" id="RHEA-COMP:9863"/>
        <dbReference type="Rhea" id="RHEA-COMP:11604"/>
        <dbReference type="ChEBI" id="CHEBI:15378"/>
        <dbReference type="ChEBI" id="CHEBI:29999"/>
        <dbReference type="ChEBI" id="CHEBI:30616"/>
        <dbReference type="ChEBI" id="CHEBI:83421"/>
        <dbReference type="ChEBI" id="CHEBI:456216"/>
        <dbReference type="EC" id="2.7.11.1"/>
    </reaction>
</comment>
<dbReference type="InterPro" id="IPR001480">
    <property type="entry name" value="Bulb-type_lectin_dom"/>
</dbReference>
<dbReference type="PANTHER" id="PTHR27002">
    <property type="entry name" value="RECEPTOR-LIKE SERINE/THREONINE-PROTEIN KINASE SD1-8"/>
    <property type="match status" value="1"/>
</dbReference>
<evidence type="ECO:0000256" key="1">
    <source>
        <dbReference type="ARBA" id="ARBA00004251"/>
    </source>
</evidence>
<keyword evidence="10 17" id="KW-1133">Transmembrane helix</keyword>
<dbReference type="CDD" id="cd14066">
    <property type="entry name" value="STKc_IRAK"/>
    <property type="match status" value="1"/>
</dbReference>
<evidence type="ECO:0000259" key="21">
    <source>
        <dbReference type="PROSITE" id="PS50948"/>
    </source>
</evidence>
<dbReference type="Pfam" id="PF08276">
    <property type="entry name" value="PAN_2"/>
    <property type="match status" value="1"/>
</dbReference>
<keyword evidence="6 18" id="KW-0732">Signal</keyword>
<evidence type="ECO:0000313" key="22">
    <source>
        <dbReference type="EMBL" id="KAG6653385.1"/>
    </source>
</evidence>
<dbReference type="Pfam" id="PF11883">
    <property type="entry name" value="DUF3403"/>
    <property type="match status" value="1"/>
</dbReference>
<keyword evidence="7 16" id="KW-0547">Nucleotide-binding</keyword>
<dbReference type="CDD" id="cd00028">
    <property type="entry name" value="B_lectin"/>
    <property type="match status" value="1"/>
</dbReference>
<keyword evidence="5 17" id="KW-0812">Transmembrane</keyword>
<feature type="domain" description="Protein kinase" evidence="19">
    <location>
        <begin position="533"/>
        <end position="812"/>
    </location>
</feature>
<evidence type="ECO:0000256" key="14">
    <source>
        <dbReference type="ARBA" id="ARBA00047899"/>
    </source>
</evidence>
<dbReference type="InterPro" id="IPR001245">
    <property type="entry name" value="Ser-Thr/Tyr_kinase_cat_dom"/>
</dbReference>
<evidence type="ECO:0000256" key="2">
    <source>
        <dbReference type="ARBA" id="ARBA00022475"/>
    </source>
</evidence>
<dbReference type="Pfam" id="PF07714">
    <property type="entry name" value="PK_Tyr_Ser-Thr"/>
    <property type="match status" value="1"/>
</dbReference>
<dbReference type="Proteomes" id="UP000811609">
    <property type="component" value="Chromosome 5"/>
</dbReference>
<feature type="signal peptide" evidence="18">
    <location>
        <begin position="1"/>
        <end position="28"/>
    </location>
</feature>
<keyword evidence="4 16" id="KW-0808">Transferase</keyword>